<keyword evidence="9" id="KW-1185">Reference proteome</keyword>
<reference evidence="8 9" key="1">
    <citation type="journal article" date="2013" name="BMC Genomics">
        <title>Reconstruction of the lipid metabolism for the microalga Monoraphidium neglectum from its genome sequence reveals characteristics suitable for biofuel production.</title>
        <authorList>
            <person name="Bogen C."/>
            <person name="Al-Dilaimi A."/>
            <person name="Albersmeier A."/>
            <person name="Wichmann J."/>
            <person name="Grundmann M."/>
            <person name="Rupp O."/>
            <person name="Lauersen K.J."/>
            <person name="Blifernez-Klassen O."/>
            <person name="Kalinowski J."/>
            <person name="Goesmann A."/>
            <person name="Mussgnug J.H."/>
            <person name="Kruse O."/>
        </authorList>
    </citation>
    <scope>NUCLEOTIDE SEQUENCE [LARGE SCALE GENOMIC DNA]</scope>
    <source>
        <strain evidence="8 9">SAG 48.87</strain>
    </source>
</reference>
<proteinExistence type="predicted"/>
<dbReference type="GO" id="GO:0005829">
    <property type="term" value="C:cytosol"/>
    <property type="evidence" value="ECO:0007669"/>
    <property type="project" value="TreeGrafter"/>
</dbReference>
<dbReference type="PROSITE" id="PS50110">
    <property type="entry name" value="RESPONSE_REGULATORY"/>
    <property type="match status" value="2"/>
</dbReference>
<dbReference type="SMART" id="SM00448">
    <property type="entry name" value="REC"/>
    <property type="match status" value="2"/>
</dbReference>
<dbReference type="InterPro" id="IPR039420">
    <property type="entry name" value="WalR-like"/>
</dbReference>
<dbReference type="Pfam" id="PF00072">
    <property type="entry name" value="Response_reg"/>
    <property type="match status" value="2"/>
</dbReference>
<dbReference type="GO" id="GO:0000976">
    <property type="term" value="F:transcription cis-regulatory region binding"/>
    <property type="evidence" value="ECO:0007669"/>
    <property type="project" value="TreeGrafter"/>
</dbReference>
<organism evidence="8 9">
    <name type="scientific">Monoraphidium neglectum</name>
    <dbReference type="NCBI Taxonomy" id="145388"/>
    <lineage>
        <taxon>Eukaryota</taxon>
        <taxon>Viridiplantae</taxon>
        <taxon>Chlorophyta</taxon>
        <taxon>core chlorophytes</taxon>
        <taxon>Chlorophyceae</taxon>
        <taxon>CS clade</taxon>
        <taxon>Sphaeropleales</taxon>
        <taxon>Selenastraceae</taxon>
        <taxon>Monoraphidium</taxon>
    </lineage>
</organism>
<accession>A0A0D2MFJ4</accession>
<evidence type="ECO:0000256" key="3">
    <source>
        <dbReference type="ARBA" id="ARBA00023015"/>
    </source>
</evidence>
<keyword evidence="5" id="KW-0804">Transcription</keyword>
<feature type="domain" description="Response regulatory" evidence="7">
    <location>
        <begin position="1"/>
        <end position="105"/>
    </location>
</feature>
<dbReference type="PANTHER" id="PTHR48111:SF1">
    <property type="entry name" value="TWO-COMPONENT RESPONSE REGULATOR ORR33"/>
    <property type="match status" value="1"/>
</dbReference>
<feature type="modified residue" description="4-aspartylphosphate" evidence="6">
    <location>
        <position position="246"/>
    </location>
</feature>
<dbReference type="PANTHER" id="PTHR48111">
    <property type="entry name" value="REGULATOR OF RPOS"/>
    <property type="match status" value="1"/>
</dbReference>
<evidence type="ECO:0000259" key="7">
    <source>
        <dbReference type="PROSITE" id="PS50110"/>
    </source>
</evidence>
<dbReference type="GO" id="GO:0000156">
    <property type="term" value="F:phosphorelay response regulator activity"/>
    <property type="evidence" value="ECO:0007669"/>
    <property type="project" value="TreeGrafter"/>
</dbReference>
<dbReference type="SUPFAM" id="SSF52172">
    <property type="entry name" value="CheY-like"/>
    <property type="match status" value="2"/>
</dbReference>
<dbReference type="AlphaFoldDB" id="A0A0D2MFJ4"/>
<keyword evidence="1 6" id="KW-0597">Phosphoprotein</keyword>
<evidence type="ECO:0000313" key="9">
    <source>
        <dbReference type="Proteomes" id="UP000054498"/>
    </source>
</evidence>
<evidence type="ECO:0000313" key="8">
    <source>
        <dbReference type="EMBL" id="KIY93875.1"/>
    </source>
</evidence>
<protein>
    <recommendedName>
        <fullName evidence="7">Response regulatory domain-containing protein</fullName>
    </recommendedName>
</protein>
<keyword evidence="2" id="KW-0902">Two-component regulatory system</keyword>
<evidence type="ECO:0000256" key="5">
    <source>
        <dbReference type="ARBA" id="ARBA00023163"/>
    </source>
</evidence>
<dbReference type="GO" id="GO:0006355">
    <property type="term" value="P:regulation of DNA-templated transcription"/>
    <property type="evidence" value="ECO:0007669"/>
    <property type="project" value="TreeGrafter"/>
</dbReference>
<evidence type="ECO:0000256" key="1">
    <source>
        <dbReference type="ARBA" id="ARBA00022553"/>
    </source>
</evidence>
<keyword evidence="3" id="KW-0805">Transcription regulation</keyword>
<dbReference type="Gene3D" id="3.40.50.2300">
    <property type="match status" value="2"/>
</dbReference>
<dbReference type="InterPro" id="IPR011006">
    <property type="entry name" value="CheY-like_superfamily"/>
</dbReference>
<dbReference type="CDD" id="cd17574">
    <property type="entry name" value="REC_OmpR"/>
    <property type="match status" value="1"/>
</dbReference>
<keyword evidence="4" id="KW-0238">DNA-binding</keyword>
<evidence type="ECO:0000256" key="4">
    <source>
        <dbReference type="ARBA" id="ARBA00023125"/>
    </source>
</evidence>
<dbReference type="Proteomes" id="UP000054498">
    <property type="component" value="Unassembled WGS sequence"/>
</dbReference>
<feature type="domain" description="Response regulatory" evidence="7">
    <location>
        <begin position="184"/>
        <end position="278"/>
    </location>
</feature>
<dbReference type="GO" id="GO:0032993">
    <property type="term" value="C:protein-DNA complex"/>
    <property type="evidence" value="ECO:0007669"/>
    <property type="project" value="TreeGrafter"/>
</dbReference>
<evidence type="ECO:0000256" key="2">
    <source>
        <dbReference type="ARBA" id="ARBA00023012"/>
    </source>
</evidence>
<name>A0A0D2MFJ4_9CHLO</name>
<dbReference type="EMBL" id="KK104464">
    <property type="protein sequence ID" value="KIY93875.1"/>
    <property type="molecule type" value="Genomic_DNA"/>
</dbReference>
<dbReference type="InterPro" id="IPR001789">
    <property type="entry name" value="Sig_transdc_resp-reg_receiver"/>
</dbReference>
<evidence type="ECO:0000256" key="6">
    <source>
        <dbReference type="PROSITE-ProRule" id="PRU00169"/>
    </source>
</evidence>
<dbReference type="KEGG" id="mng:MNEG_14087"/>
<sequence>MQSLLGSAGYDLITAGSGQEALSLLAGAPVFPDLLLLDNMMPDMSGLDVCRRLRELYPAQRLPIIMVSARVEEEAVVSGLDVGADDYITKPFKRNEFLARVRGKLEMAQQDSPRTAAAPTTPGADAGVSLLSSSSTAALAAAAAAAAASLPPAPRALERSISADLYAAGPGSGVVMSSCGLPPVVLCVDDDEVNQLVLQGMLHSQDYGYLKARTGSEGLACFPGLGGDTGSSFPGASRPPDLVLVDSSLPDMKGLSFVRRLRETYTKLQLPIIILTAR</sequence>
<feature type="modified residue" description="4-aspartylphosphate" evidence="6">
    <location>
        <position position="38"/>
    </location>
</feature>
<dbReference type="GeneID" id="25731614"/>
<dbReference type="OrthoDB" id="60033at2759"/>
<dbReference type="RefSeq" id="XP_013892895.1">
    <property type="nucleotide sequence ID" value="XM_014037441.1"/>
</dbReference>
<gene>
    <name evidence="8" type="ORF">MNEG_14087</name>
</gene>